<evidence type="ECO:0000256" key="7">
    <source>
        <dbReference type="HAMAP-Rule" id="MF_00259"/>
    </source>
</evidence>
<dbReference type="PIRSF" id="PIRSF006487">
    <property type="entry name" value="GcvT"/>
    <property type="match status" value="1"/>
</dbReference>
<dbReference type="InterPro" id="IPR013977">
    <property type="entry name" value="GcvT_C"/>
</dbReference>
<comment type="catalytic activity">
    <reaction evidence="6 7">
        <text>N(6)-[(R)-S(8)-aminomethyldihydrolipoyl]-L-lysyl-[protein] + (6S)-5,6,7,8-tetrahydrofolate = N(6)-[(R)-dihydrolipoyl]-L-lysyl-[protein] + (6R)-5,10-methylene-5,6,7,8-tetrahydrofolate + NH4(+)</text>
        <dbReference type="Rhea" id="RHEA:16945"/>
        <dbReference type="Rhea" id="RHEA-COMP:10475"/>
        <dbReference type="Rhea" id="RHEA-COMP:10492"/>
        <dbReference type="ChEBI" id="CHEBI:15636"/>
        <dbReference type="ChEBI" id="CHEBI:28938"/>
        <dbReference type="ChEBI" id="CHEBI:57453"/>
        <dbReference type="ChEBI" id="CHEBI:83100"/>
        <dbReference type="ChEBI" id="CHEBI:83143"/>
        <dbReference type="EC" id="2.1.2.10"/>
    </reaction>
</comment>
<comment type="function">
    <text evidence="7">The glycine cleavage system catalyzes the degradation of glycine.</text>
</comment>
<evidence type="ECO:0000256" key="2">
    <source>
        <dbReference type="ARBA" id="ARBA00012616"/>
    </source>
</evidence>
<dbReference type="EC" id="2.1.2.10" evidence="2 7"/>
<accession>A0ABT0X2J6</accession>
<comment type="subunit">
    <text evidence="7">The glycine cleavage system is composed of four proteins: P, T, L and H.</text>
</comment>
<comment type="similarity">
    <text evidence="1 7">Belongs to the GcvT family.</text>
</comment>
<dbReference type="RefSeq" id="WP_251410310.1">
    <property type="nucleotide sequence ID" value="NZ_JAMQGM010000012.1"/>
</dbReference>
<dbReference type="GO" id="GO:0004047">
    <property type="term" value="F:aminomethyltransferase activity"/>
    <property type="evidence" value="ECO:0007669"/>
    <property type="project" value="UniProtKB-EC"/>
</dbReference>
<dbReference type="Pfam" id="PF08669">
    <property type="entry name" value="GCV_T_C"/>
    <property type="match status" value="1"/>
</dbReference>
<dbReference type="NCBIfam" id="NF001567">
    <property type="entry name" value="PRK00389.1"/>
    <property type="match status" value="1"/>
</dbReference>
<dbReference type="HAMAP" id="MF_00259">
    <property type="entry name" value="GcvT"/>
    <property type="match status" value="1"/>
</dbReference>
<dbReference type="SUPFAM" id="SSF101790">
    <property type="entry name" value="Aminomethyltransferase beta-barrel domain"/>
    <property type="match status" value="1"/>
</dbReference>
<dbReference type="PANTHER" id="PTHR43757">
    <property type="entry name" value="AMINOMETHYLTRANSFERASE"/>
    <property type="match status" value="1"/>
</dbReference>
<gene>
    <name evidence="7 10" type="primary">gcvT</name>
    <name evidence="10" type="ORF">M1E25_05235</name>
</gene>
<evidence type="ECO:0000313" key="10">
    <source>
        <dbReference type="EMBL" id="MCM2576763.1"/>
    </source>
</evidence>
<feature type="domain" description="Aminomethyltransferase C-terminal" evidence="9">
    <location>
        <begin position="292"/>
        <end position="372"/>
    </location>
</feature>
<dbReference type="InterPro" id="IPR027266">
    <property type="entry name" value="TrmE/GcvT-like"/>
</dbReference>
<sequence length="375" mass="39445">MTDAPRRTALDALHRGLGATMTDFAGWDMPLRYASEREEHVAVRTRAGLFDLSHMGEITVTGAQAGGLLDHALVGNLGALAVGRARYTMICEESGGILDDLIVYRLGESEYMVVANASNALVVLDALTERAAGFDAEVRDDRDAYALLAVQGPASSAILKSVTDADLDALKYYAGLPGTVAGVSALIARTGYTGEDGFELFVAPADAEKLWQALTDAGRDAGLVPCGLSCRDTLRLEAGMPLYGHELSTSLTPFDAGLGRVVKFEKPGNEGRFVGREALEAAAARAEQAPPRKLVGLVAEGRRVPRAGFSVVSADGTVIGEVTSGAPSPTLGKPIAMAYVDAAYAEPGTAGVAVDIRGSREPYEVVALPFYKRER</sequence>
<feature type="domain" description="GCVT N-terminal" evidence="8">
    <location>
        <begin position="13"/>
        <end position="266"/>
    </location>
</feature>
<dbReference type="Pfam" id="PF01571">
    <property type="entry name" value="GCV_T"/>
    <property type="match status" value="1"/>
</dbReference>
<dbReference type="InterPro" id="IPR028896">
    <property type="entry name" value="GcvT/YgfZ/DmdA"/>
</dbReference>
<dbReference type="InterPro" id="IPR006222">
    <property type="entry name" value="GCVT_N"/>
</dbReference>
<dbReference type="Gene3D" id="3.30.1360.120">
    <property type="entry name" value="Probable tRNA modification gtpase trme, domain 1"/>
    <property type="match status" value="1"/>
</dbReference>
<evidence type="ECO:0000256" key="1">
    <source>
        <dbReference type="ARBA" id="ARBA00008609"/>
    </source>
</evidence>
<keyword evidence="11" id="KW-1185">Reference proteome</keyword>
<dbReference type="NCBIfam" id="TIGR00528">
    <property type="entry name" value="gcvT"/>
    <property type="match status" value="1"/>
</dbReference>
<evidence type="ECO:0000256" key="6">
    <source>
        <dbReference type="ARBA" id="ARBA00047665"/>
    </source>
</evidence>
<evidence type="ECO:0000256" key="4">
    <source>
        <dbReference type="ARBA" id="ARBA00022679"/>
    </source>
</evidence>
<evidence type="ECO:0000259" key="9">
    <source>
        <dbReference type="Pfam" id="PF08669"/>
    </source>
</evidence>
<dbReference type="InterPro" id="IPR006223">
    <property type="entry name" value="GcvT"/>
</dbReference>
<evidence type="ECO:0000256" key="3">
    <source>
        <dbReference type="ARBA" id="ARBA00022576"/>
    </source>
</evidence>
<dbReference type="Gene3D" id="2.40.30.110">
    <property type="entry name" value="Aminomethyltransferase beta-barrel domains"/>
    <property type="match status" value="1"/>
</dbReference>
<dbReference type="Proteomes" id="UP001167160">
    <property type="component" value="Unassembled WGS sequence"/>
</dbReference>
<proteinExistence type="inferred from homology"/>
<evidence type="ECO:0000313" key="11">
    <source>
        <dbReference type="Proteomes" id="UP001167160"/>
    </source>
</evidence>
<dbReference type="Gene3D" id="3.30.70.1400">
    <property type="entry name" value="Aminomethyltransferase beta-barrel domains"/>
    <property type="match status" value="1"/>
</dbReference>
<organism evidence="10 11">
    <name type="scientific">Streptomyces meridianus</name>
    <dbReference type="NCBI Taxonomy" id="2938945"/>
    <lineage>
        <taxon>Bacteria</taxon>
        <taxon>Bacillati</taxon>
        <taxon>Actinomycetota</taxon>
        <taxon>Actinomycetes</taxon>
        <taxon>Kitasatosporales</taxon>
        <taxon>Streptomycetaceae</taxon>
        <taxon>Streptomyces</taxon>
    </lineage>
</organism>
<dbReference type="EMBL" id="JAMQGM010000012">
    <property type="protein sequence ID" value="MCM2576763.1"/>
    <property type="molecule type" value="Genomic_DNA"/>
</dbReference>
<dbReference type="SUPFAM" id="SSF103025">
    <property type="entry name" value="Folate-binding domain"/>
    <property type="match status" value="1"/>
</dbReference>
<dbReference type="InterPro" id="IPR029043">
    <property type="entry name" value="GcvT/YgfZ_C"/>
</dbReference>
<keyword evidence="4 7" id="KW-0808">Transferase</keyword>
<dbReference type="PANTHER" id="PTHR43757:SF2">
    <property type="entry name" value="AMINOMETHYLTRANSFERASE, MITOCHONDRIAL"/>
    <property type="match status" value="1"/>
</dbReference>
<comment type="caution">
    <text evidence="10">The sequence shown here is derived from an EMBL/GenBank/DDBJ whole genome shotgun (WGS) entry which is preliminary data.</text>
</comment>
<evidence type="ECO:0000259" key="8">
    <source>
        <dbReference type="Pfam" id="PF01571"/>
    </source>
</evidence>
<protein>
    <recommendedName>
        <fullName evidence="2 7">Aminomethyltransferase</fullName>
        <ecNumber evidence="2 7">2.1.2.10</ecNumber>
    </recommendedName>
    <alternativeName>
        <fullName evidence="5 7">Glycine cleavage system T protein</fullName>
    </alternativeName>
</protein>
<name>A0ABT0X2J6_9ACTN</name>
<keyword evidence="3 7" id="KW-0032">Aminotransferase</keyword>
<dbReference type="InterPro" id="IPR022903">
    <property type="entry name" value="GcvT_bac"/>
</dbReference>
<reference evidence="10" key="1">
    <citation type="journal article" date="2023" name="Int. J. Syst. Evol. Microbiol.">
        <title>Streptomyces meridianus sp. nov. isolated from brackish water of the Tagus estuary in Alcochete, Portugal.</title>
        <authorList>
            <person name="Santos J.D.N."/>
            <person name="Klimek D."/>
            <person name="Calusinska M."/>
            <person name="Lobo Da Cunha A."/>
            <person name="Catita J."/>
            <person name="Goncalves H."/>
            <person name="Gonzalez I."/>
            <person name="Reyes F."/>
            <person name="Lage O.M."/>
        </authorList>
    </citation>
    <scope>NUCLEOTIDE SEQUENCE</scope>
    <source>
        <strain evidence="10">MTZ3.1</strain>
    </source>
</reference>
<evidence type="ECO:0000256" key="5">
    <source>
        <dbReference type="ARBA" id="ARBA00031395"/>
    </source>
</evidence>
<dbReference type="Gene3D" id="4.10.1250.10">
    <property type="entry name" value="Aminomethyltransferase fragment"/>
    <property type="match status" value="1"/>
</dbReference>